<dbReference type="Pfam" id="PF00090">
    <property type="entry name" value="TSP_1"/>
    <property type="match status" value="20"/>
</dbReference>
<dbReference type="InterPro" id="IPR000421">
    <property type="entry name" value="FA58C"/>
</dbReference>
<comment type="caution">
    <text evidence="13">Lacks conserved residue(s) required for the propagation of feature annotation.</text>
</comment>
<dbReference type="FunFam" id="2.20.100.10:FF:000002">
    <property type="entry name" value="Unc-5 netrin receptor C"/>
    <property type="match status" value="2"/>
</dbReference>
<evidence type="ECO:0000256" key="9">
    <source>
        <dbReference type="ARBA" id="ARBA00022889"/>
    </source>
</evidence>
<dbReference type="SUPFAM" id="SSF57424">
    <property type="entry name" value="LDL receptor-like module"/>
    <property type="match status" value="12"/>
</dbReference>
<feature type="disulfide bond" evidence="14">
    <location>
        <begin position="1539"/>
        <end position="1557"/>
    </location>
</feature>
<dbReference type="PROSITE" id="PS01209">
    <property type="entry name" value="LDLRA_1"/>
    <property type="match status" value="2"/>
</dbReference>
<feature type="disulfide bond" evidence="14">
    <location>
        <begin position="1361"/>
        <end position="1376"/>
    </location>
</feature>
<dbReference type="Gene3D" id="2.20.100.10">
    <property type="entry name" value="Thrombospondin type-1 (TSP1) repeat"/>
    <property type="match status" value="23"/>
</dbReference>
<feature type="disulfide bond" evidence="14">
    <location>
        <begin position="2159"/>
        <end position="2177"/>
    </location>
</feature>
<dbReference type="Proteomes" id="UP000694621">
    <property type="component" value="Unplaced"/>
</dbReference>
<dbReference type="CDD" id="cd19941">
    <property type="entry name" value="TIL"/>
    <property type="match status" value="10"/>
</dbReference>
<feature type="domain" description="CTCK" evidence="16">
    <location>
        <begin position="4573"/>
        <end position="4660"/>
    </location>
</feature>
<feature type="disulfide bond" evidence="14">
    <location>
        <begin position="2236"/>
        <end position="2248"/>
    </location>
</feature>
<dbReference type="GO" id="GO:0005615">
    <property type="term" value="C:extracellular space"/>
    <property type="evidence" value="ECO:0007669"/>
    <property type="project" value="TreeGrafter"/>
</dbReference>
<keyword evidence="8" id="KW-0106">Calcium</keyword>
<dbReference type="Pfam" id="PF00754">
    <property type="entry name" value="F5_F8_type_C"/>
    <property type="match status" value="1"/>
</dbReference>
<evidence type="ECO:0000259" key="16">
    <source>
        <dbReference type="PROSITE" id="PS01225"/>
    </source>
</evidence>
<feature type="disulfide bond" evidence="14">
    <location>
        <begin position="1309"/>
        <end position="1327"/>
    </location>
</feature>
<feature type="disulfide bond" evidence="14">
    <location>
        <begin position="2296"/>
        <end position="2308"/>
    </location>
</feature>
<keyword evidence="7" id="KW-0677">Repeat</keyword>
<feature type="disulfide bond" evidence="14">
    <location>
        <begin position="1278"/>
        <end position="1293"/>
    </location>
</feature>
<feature type="region of interest" description="Disordered" evidence="15">
    <location>
        <begin position="2013"/>
        <end position="2038"/>
    </location>
</feature>
<evidence type="ECO:0000256" key="14">
    <source>
        <dbReference type="PROSITE-ProRule" id="PRU00124"/>
    </source>
</evidence>
<keyword evidence="10 14" id="KW-1015">Disulfide bond</keyword>
<name>A0A8B9RLZ1_ASTMX</name>
<dbReference type="SUPFAM" id="SSF82895">
    <property type="entry name" value="TSP-1 type 1 repeat"/>
    <property type="match status" value="23"/>
</dbReference>
<feature type="disulfide bond" evidence="14">
    <location>
        <begin position="2152"/>
        <end position="2164"/>
    </location>
</feature>
<dbReference type="SMART" id="SM00209">
    <property type="entry name" value="TSP1"/>
    <property type="match status" value="24"/>
</dbReference>
<dbReference type="CDD" id="cd00112">
    <property type="entry name" value="LDLa"/>
    <property type="match status" value="11"/>
</dbReference>
<dbReference type="FunFam" id="2.20.100.10:FF:000080">
    <property type="entry name" value="SCO-spondin"/>
    <property type="match status" value="1"/>
</dbReference>
<keyword evidence="4" id="KW-0964">Secreted</keyword>
<dbReference type="InterPro" id="IPR008979">
    <property type="entry name" value="Galactose-bd-like_sf"/>
</dbReference>
<feature type="disulfide bond" evidence="14">
    <location>
        <begin position="2171"/>
        <end position="2186"/>
    </location>
</feature>
<dbReference type="SUPFAM" id="SSF57603">
    <property type="entry name" value="FnI-like domain"/>
    <property type="match status" value="1"/>
</dbReference>
<dbReference type="InterPro" id="IPR006207">
    <property type="entry name" value="Cys_knot_C"/>
</dbReference>
<evidence type="ECO:0000256" key="7">
    <source>
        <dbReference type="ARBA" id="ARBA00022737"/>
    </source>
</evidence>
<dbReference type="SMART" id="SM00214">
    <property type="entry name" value="VWC"/>
    <property type="match status" value="5"/>
</dbReference>
<evidence type="ECO:0000256" key="1">
    <source>
        <dbReference type="ARBA" id="ARBA00004239"/>
    </source>
</evidence>
<feature type="disulfide bond" evidence="14">
    <location>
        <begin position="2255"/>
        <end position="2270"/>
    </location>
</feature>
<dbReference type="Ensembl" id="ENSAMXT00005056549.1">
    <property type="protein sequence ID" value="ENSAMXP00005052261.1"/>
    <property type="gene ID" value="ENSAMXG00005023286.1"/>
</dbReference>
<feature type="disulfide bond" evidence="14">
    <location>
        <begin position="2303"/>
        <end position="2321"/>
    </location>
</feature>
<keyword evidence="11" id="KW-0325">Glycoprotein</keyword>
<evidence type="ECO:0000256" key="8">
    <source>
        <dbReference type="ARBA" id="ARBA00022837"/>
    </source>
</evidence>
<feature type="disulfide bond" evidence="14">
    <location>
        <begin position="2315"/>
        <end position="2330"/>
    </location>
</feature>
<dbReference type="GO" id="GO:0007155">
    <property type="term" value="P:cell adhesion"/>
    <property type="evidence" value="ECO:0007669"/>
    <property type="project" value="UniProtKB-KW"/>
</dbReference>
<dbReference type="FunFam" id="2.10.25.10:FF:000217">
    <property type="entry name" value="SCO-spondin"/>
    <property type="match status" value="1"/>
</dbReference>
<dbReference type="SMART" id="SM00215">
    <property type="entry name" value="VWC_out"/>
    <property type="match status" value="8"/>
</dbReference>
<feature type="disulfide bond" evidence="14">
    <location>
        <begin position="1397"/>
        <end position="1412"/>
    </location>
</feature>
<dbReference type="SUPFAM" id="SSF57567">
    <property type="entry name" value="Serine protease inhibitors"/>
    <property type="match status" value="11"/>
</dbReference>
<dbReference type="InterPro" id="IPR014853">
    <property type="entry name" value="VWF/SSPO/ZAN-like_Cys-rich_dom"/>
</dbReference>
<proteinExistence type="inferred from homology"/>
<feature type="domain" description="F5/8 type C" evidence="17">
    <location>
        <begin position="1975"/>
        <end position="2137"/>
    </location>
</feature>
<feature type="domain" description="VWFD" evidence="18">
    <location>
        <begin position="170"/>
        <end position="321"/>
    </location>
</feature>
<keyword evidence="9" id="KW-0130">Cell adhesion</keyword>
<dbReference type="FunFam" id="2.20.100.10:FF:000001">
    <property type="entry name" value="semaphorin-5A isoform X1"/>
    <property type="match status" value="4"/>
</dbReference>
<evidence type="ECO:0000259" key="18">
    <source>
        <dbReference type="PROSITE" id="PS51233"/>
    </source>
</evidence>
<dbReference type="InterPro" id="IPR000884">
    <property type="entry name" value="TSP1_rpt"/>
</dbReference>
<evidence type="ECO:0000256" key="15">
    <source>
        <dbReference type="SAM" id="MobiDB-lite"/>
    </source>
</evidence>
<feature type="domain" description="VWFD" evidence="18">
    <location>
        <begin position="857"/>
        <end position="1027"/>
    </location>
</feature>
<dbReference type="SMART" id="SM00231">
    <property type="entry name" value="FA58C"/>
    <property type="match status" value="1"/>
</dbReference>
<dbReference type="PROSITE" id="PS50022">
    <property type="entry name" value="FA58C_3"/>
    <property type="match status" value="1"/>
</dbReference>
<feature type="disulfide bond" evidence="14">
    <location>
        <begin position="1266"/>
        <end position="1284"/>
    </location>
</feature>
<evidence type="ECO:0000256" key="3">
    <source>
        <dbReference type="ARBA" id="ARBA00020523"/>
    </source>
</evidence>
<feature type="disulfide bond" evidence="14">
    <location>
        <begin position="1588"/>
        <end position="1606"/>
    </location>
</feature>
<dbReference type="Pfam" id="PF01826">
    <property type="entry name" value="TIL"/>
    <property type="match status" value="9"/>
</dbReference>
<feature type="disulfide bond" evidence="14">
    <location>
        <begin position="2243"/>
        <end position="2261"/>
    </location>
</feature>
<dbReference type="InterPro" id="IPR001846">
    <property type="entry name" value="VWF_type-D"/>
</dbReference>
<dbReference type="Gene3D" id="2.10.70.10">
    <property type="entry name" value="Complement Module, domain 1"/>
    <property type="match status" value="2"/>
</dbReference>
<feature type="disulfide bond" evidence="14">
    <location>
        <begin position="1551"/>
        <end position="1566"/>
    </location>
</feature>
<dbReference type="Gene3D" id="2.60.120.260">
    <property type="entry name" value="Galactose-binding domain-like"/>
    <property type="match status" value="1"/>
</dbReference>
<dbReference type="Pfam" id="PF00094">
    <property type="entry name" value="VWD"/>
    <property type="match status" value="3"/>
</dbReference>
<dbReference type="PROSITE" id="PS50068">
    <property type="entry name" value="LDLRA_2"/>
    <property type="match status" value="12"/>
</dbReference>
<evidence type="ECO:0000256" key="11">
    <source>
        <dbReference type="ARBA" id="ARBA00023180"/>
    </source>
</evidence>
<dbReference type="InterPro" id="IPR002172">
    <property type="entry name" value="LDrepeatLR_classA_rpt"/>
</dbReference>
<dbReference type="SMART" id="SM00192">
    <property type="entry name" value="LDLa"/>
    <property type="match status" value="12"/>
</dbReference>
<comment type="similarity">
    <text evidence="2">Belongs to the thrombospondin family.</text>
</comment>
<evidence type="ECO:0000256" key="10">
    <source>
        <dbReference type="ARBA" id="ARBA00023157"/>
    </source>
</evidence>
<dbReference type="PROSITE" id="PS01286">
    <property type="entry name" value="FA58C_2"/>
    <property type="match status" value="1"/>
</dbReference>
<dbReference type="Gene3D" id="4.10.400.10">
    <property type="entry name" value="Low-density Lipoprotein Receptor"/>
    <property type="match status" value="12"/>
</dbReference>
<feature type="domain" description="VWFD" evidence="18">
    <location>
        <begin position="457"/>
        <end position="645"/>
    </location>
</feature>
<evidence type="ECO:0000313" key="20">
    <source>
        <dbReference type="Proteomes" id="UP000694621"/>
    </source>
</evidence>
<evidence type="ECO:0000256" key="12">
    <source>
        <dbReference type="ARBA" id="ARBA00045981"/>
    </source>
</evidence>
<keyword evidence="6" id="KW-0732">Signal</keyword>
<dbReference type="SMART" id="SM00832">
    <property type="entry name" value="C8"/>
    <property type="match status" value="3"/>
</dbReference>
<evidence type="ECO:0000256" key="13">
    <source>
        <dbReference type="PROSITE-ProRule" id="PRU00039"/>
    </source>
</evidence>
<dbReference type="PROSITE" id="PS50092">
    <property type="entry name" value="TSP1"/>
    <property type="match status" value="20"/>
</dbReference>
<evidence type="ECO:0000313" key="19">
    <source>
        <dbReference type="Ensembl" id="ENSAMXP00005052261.1"/>
    </source>
</evidence>
<comment type="subcellular location">
    <subcellularLocation>
        <location evidence="1">Secreted</location>
        <location evidence="1">Extracellular space</location>
    </subcellularLocation>
</comment>
<feature type="disulfide bond" evidence="14">
    <location>
        <begin position="1342"/>
        <end position="1354"/>
    </location>
</feature>
<dbReference type="Pfam" id="PF00057">
    <property type="entry name" value="Ldl_recept_a"/>
    <property type="match status" value="11"/>
</dbReference>
<evidence type="ECO:0000256" key="6">
    <source>
        <dbReference type="ARBA" id="ARBA00022729"/>
    </source>
</evidence>
<dbReference type="InterPro" id="IPR050780">
    <property type="entry name" value="Mucin_vWF_Thrombospondin_sf"/>
</dbReference>
<comment type="function">
    <text evidence="12">Involved in the modulation of neuronal aggregation. May be involved in developmental events during the formation of the central nervous system.</text>
</comment>
<feature type="disulfide bond" evidence="14">
    <location>
        <begin position="1385"/>
        <end position="1403"/>
    </location>
</feature>
<evidence type="ECO:0000256" key="2">
    <source>
        <dbReference type="ARBA" id="ARBA00009456"/>
    </source>
</evidence>
<feature type="disulfide bond" evidence="14">
    <location>
        <begin position="1349"/>
        <end position="1367"/>
    </location>
</feature>
<reference evidence="19" key="1">
    <citation type="submission" date="2025-08" db="UniProtKB">
        <authorList>
            <consortium name="Ensembl"/>
        </authorList>
    </citation>
    <scope>IDENTIFICATION</scope>
</reference>
<dbReference type="InterPro" id="IPR036055">
    <property type="entry name" value="LDL_receptor-like_sf"/>
</dbReference>
<dbReference type="PROSITE" id="PS01225">
    <property type="entry name" value="CTCK_2"/>
    <property type="match status" value="1"/>
</dbReference>
<dbReference type="InterPro" id="IPR036383">
    <property type="entry name" value="TSP1_rpt_sf"/>
</dbReference>
<accession>A0A8B9RLZ1</accession>
<feature type="disulfide bond" evidence="14">
    <location>
        <begin position="1457"/>
        <end position="1475"/>
    </location>
</feature>
<dbReference type="FunFam" id="4.10.400.10:FF:000065">
    <property type="entry name" value="Transmembrane protease serine 7"/>
    <property type="match status" value="1"/>
</dbReference>
<dbReference type="SUPFAM" id="SSF49785">
    <property type="entry name" value="Galactose-binding domain-like"/>
    <property type="match status" value="1"/>
</dbReference>
<feature type="disulfide bond" evidence="14">
    <location>
        <begin position="1378"/>
        <end position="1390"/>
    </location>
</feature>
<dbReference type="PROSITE" id="PS51233">
    <property type="entry name" value="VWFD"/>
    <property type="match status" value="3"/>
</dbReference>
<evidence type="ECO:0000259" key="17">
    <source>
        <dbReference type="PROSITE" id="PS50022"/>
    </source>
</evidence>
<dbReference type="PRINTS" id="PR00261">
    <property type="entry name" value="LDLRECEPTOR"/>
</dbReference>
<dbReference type="InterPro" id="IPR036084">
    <property type="entry name" value="Ser_inhib-like_sf"/>
</dbReference>
<keyword evidence="5" id="KW-0245">EGF-like domain</keyword>
<dbReference type="InterPro" id="IPR001007">
    <property type="entry name" value="VWF_dom"/>
</dbReference>
<protein>
    <recommendedName>
        <fullName evidence="3">SCO-spondin</fullName>
    </recommendedName>
</protein>
<dbReference type="Gene3D" id="2.10.25.10">
    <property type="entry name" value="Laminin"/>
    <property type="match status" value="9"/>
</dbReference>
<dbReference type="PANTHER" id="PTHR11339:SF396">
    <property type="entry name" value="SCO-SPONDIN"/>
    <property type="match status" value="1"/>
</dbReference>
<feature type="disulfide bond" evidence="14">
    <location>
        <begin position="1469"/>
        <end position="1484"/>
    </location>
</feature>
<dbReference type="InterPro" id="IPR044004">
    <property type="entry name" value="TSP1_spondin_dom"/>
</dbReference>
<dbReference type="FunFam" id="2.10.25.10:FF:000055">
    <property type="entry name" value="alpha-tectorin isoform X1"/>
    <property type="match status" value="1"/>
</dbReference>
<sequence>PVCNEKYIDWVIHQVIYSVKFHWCEHTVQEKLESIITPRLQLEVECSEVYQYNTQGWRLDVDRMRHTHGGDDGIALYYRRQVNRTVQACCEGWAGPHCSQVSVRGLCFSTWNCEGFPGVQNFSLMSIEQCCGSLWGLSWKNASDQTCLSCSYTLLPARPPACLHNPKASATCMSWGGVHYRSFDRQHFHFQGGCTYVLASSTDGTWAVYISTALQMMLGRDLVSVNKSNMSLNGLIIAQGVSIHWLGDFVFVESGLGVRIKFDLSNTVYLTVNTEHFAATRGLCGVYNNNAEDDFTGRSGSISQYAASFGNSWRVPDQQTEVSGQLGHVFYQILVCSALSDSSFYCSQVDPGPYVDTCLYVYCSLGEKERVGAVCDTLASYARECAQQHIILSWRRPDLCERVCPGGQLFSDCVSSCPSSCSSALPPASGQCREECVGGCECPPGLYLHRGQCLRKDDCPCFHRRHTYQEGDTIKQKCNTCVCQGGQWQCSSERCAAQCSIIGAMHISTFDKKSYNLQDFVDKKLAVTIRAGDLFLRLSLFFFSGSVILNGQPEALPVLTADLAVRRATSSFLLVQVFGARLLWHTDGSLVVITLEPGFAHKVRGLCGTLTWNQHDDFTTPEGDVENSVPSFAAKFNIGSCPLSSAVTSDPCSTYTQRRQYAESVCAVLHSAVFQACHDVVEREPYVRMCQTEVCSCATHRLCHCTVVTAYAQHCAQEGVLVSWRNHTFCRKTVQCSGGQVYQECGRACGGSCADLQQSWVCEENAGSRTCVPGCQCPEGLMQDDQGQCVPVDMCPCVHGGAVHQPGSSGDQCVTPDECPCHHNGRLFFTNDTISKDCNTCVCKQRRWHCTQQLCAGTCVATGDPHYVTFDGRCYSFLGDCEYMLAQEMSGLFSVSAENVPCGSTGVTCTKSVTLTIGNTAIHLLRGKSVTVNGMAVTLPKSYSGSGLVLEKVGMFVSLSSRLGVTLLWDGGMRVYVRLEPHLQGRVGGLCGNFDGDTENDFTTRQGIVESTPELFGNSWKVSPSCPDVAEQDLRDPCVINPHRVTWAKKKCAVITQELFSLCHAEVPYQQYYDWCVFDACGCDSGGDCECLCTAIAAYAEECNRRGVYIHWRSQELCPLQCEDGLVYEPCGSTCSAVCPSSTPSVHSHCSPLSCVEGCFCPHGTVRHGDGCITPSECPCEWEGSLFPAGAVLTQHCQNCTCSNGTWDCTGPACPPLVPCLESEFQCTRGSQRCIPSIWLCDNEDDCGDGSDEICPSTCPPGQFRCSGGACLPVELRCNGHPDCADQSDEEFCAPATAVPGCAAGEFQCANGRCLSANKMCDGRLDCGFADDSDEKDCGVVCAEEEFRCSSSRCILYLHRCDGHDDCGDFSDERGCVCSLGEFQCPGDQCIPAKRVCDGHRDCPSGIDEVICPAKGNFISGVQDWVWKPPYFIQHFDMHYVFSCFHVLGCSQYEFGCASGQCVPLGWRCDGETDCLDGSDEQQCDRTCGPDQVLCLSGDQCVQHVHLCDGTPHCRDASDESVDNCGSTRIPPCPGSFSCDNRTCVNISRVCNGIPDCPKGEDELLCGNVSPPPPGGRNTTYTCSEFTCMDGSCIPFKSVCNGAADCPDASLFVAGDSSDEQGCRNWGTWGSWSSCSHTCGSGTISRHRQCPQGDTLGQCRGDDTQRRQCYNTACPVDGRWSAWTTWSNCSKGCGGVEIRQRVCVPPQNGGRACAELPGETLTTEIKPCSQDACANVSCPVGLVSHSCAPCPKTCAHISSDTSCDSDAPCFTGCWCPEGKVMNHLQQCVLPEECVCEVAGVRYWPGQQVKRGCEICRCERGRPQHCQPNPECSVNCGWSSWSPWGKCLGPCGVQSVQWSFRSPNNPTKHGNGRQCRGIYRKARRCQTEPCKECEYQGHTHAVGDRWKMEPCQLCHCLPNLTVQCAPFCPHAITGCPQVCIRETILVVCSFNMLYLGIAAGLSYTIFSPHTLSPHTCWSPLGVQSLPASSFSASSQQPGHLASAARLHAFDHQSDLQGWSPEPEEYRELPASTPHSHSHNSQAPYLQIDLLKPYNITGLLTQGGGLFDTFVASFYLAFSADGNQWYTYKELITDSRPKAKVNMTPVTRWLDRMVKARYLRIIPVQYRPTFYLRVEILGCREAPPGVGVVTARSCEPGQFTCMNGECVPVASLCNGRLDCTDHSDELGCGESLQFSVGKLSLFFYSKSWIVMSKCNPYYTFRMWDKTTPHGGGLHRVLCVEGQFTCRTVGCVDTKLVCDGREDCPDGSDEDRCGTVLFTCVSTSPPLTPTRRPPVPSPCSAKQFACTSGECVRLDKKCDLHKDCADGSDERDCVDCVLSAWTAWSPCSTSCGLGSLFRKREILRDARAGGSCGAAQFDSRACFLQACPVDGHWAEWSEWSECDAACGGGVRMRSRSCSNPPSKNGGKECEGMAMQSQGCNMQPCGSGTDIQTGCRGPAGLFLQDGHCVNASKCLCLWEGSELQPGEEVTPDSCTTCMCQDGHVSCDNSSCISKCDWSAWSSWTSCDSSCGIGIQQRFRSSLMPSGVESVEPCVGDSTEARQCYSPCKPAPWSEWTTWSECSKTCFHHVDAVGMRRRFRSCNQTDSSSPCVGEGEEQEPCNTLHCPVNGGWSAWSAWSECSSECDSGAQTRERFCSSPPPLYGGNSCLGPHIQTRDCNSHPCSGSCPTGMSYLTKEECQAQGGACPRVCLDATTIVECATECYDGCYCSPGLYLFNNTCVPLSNCPCYHKGALYPQGASVPHDACNNWYDILTIIMFLVKHVNLNMLQLSVIHHHTCESGKLVNCTQLDCNVNGSWSDWTPWSVCSVSCGAGLQSRYRFCSSPELSGSGLPCMGPDRQDQVCVLLPCMSPCSDVPGSVFSSCGPSCPRTCDDLAHCEWRCEAGCYCTDGKVLNINGTACVEREECPCLDLNTGQHVDPEDTVPSADGCNNCTCSGGQLSCSRNPCPVDGGWCEWSRWTPCSKTCGAEWVSRYRSCACPEPKAGGAACPDQQEEHGGLGVQIQRKQCPSITFCPVHGSWGIWSAWSECDACAGVSVRKRECNSPPARFGGLPCLGEHIQSRGCHDNETICSDCGGGQEEWPCGKPCPRSCEDLHGDTECVDTPGCSPTCGCPGDMVLQDGVCVEREECRSGLNTSNTSWEWPGRNDWQYANSGDSIIRDCSNCTCEAGILNCDSVPGCHVDGGWSQWGPWSECSVPCGGGVRLRFRQCDNPAPQGDGRECSGAGDQQRECNNTGPWYDWSAWSVCSVTCGGGEQRRSRRCHAPPCTGMTRQSKTCNTQVCLEVGCPPGRLYRECERGEGCPFSCAQLSGLEGCYSEGCEEGCHCPPNTYQHNGTCVQECPCLVDEELLTSLQRVSMTPELTPDLQNITMGTELQSGEELMHECSSCLCQHGLWNCSLVPCPRDGGLTSWGPWGPCSLSCGGLGQKTRSRSCTQPRPAHGGRDCVGPLQETAYCQTPDCPAVKQLDVGFTQWSAWSACSKTCSDGGAAAVKSRERVCVSAPCAGQNRQQKVCNLPQCPDGGVCVGEDCAHRNCSWTEWGEWSACSRSCGVGQQRRFRSFLAPGVNGTWCPDILEGNLENRFCNIRACRVDGSWSRWSPWSHCDKACGGGRSIRTRSCSSPPPKNGGRKCVGEKNQVKPCNTKPCDTHGCSPGQEFVPCANQCPQRCSDLQQGIQCKASTECQPGCRCPRGELQQDGTCVKLWQCDCMDALGQSWAAGSQHQVDCNNCSCADGVLSCSNHTCSGDSSCSWSSWSSWASCSATCGLGRRTRFRLEEPFSCSPDADCQFEEVQHKPCDLGLCPPLCVHGNQELSVGDTWLQGECKQCTCVPEGQYCQDIECRGGYNDLCPWSIWSPCSRSCGAGVAYRRRQCVCEEEGDHACPEHIEAERDREETQLCYRRPCPGELSPHDSMNGGLYTLNDALHEFFPNTTFKMQCDALKTVQQASLKLHAFWWFQGLLQQNDTCVPPEQCGCIHLLQQDSGPPVPVTVPEGTQLTVGCMSLSEWSEWTPCSPCAPATSLLHSVSKMGVDGDDGLNVDATGLVSVQRRFRACLDIDTGLPVKGREGECSKPLEEERICPQPDVCEDLCQWSVWGPWSVCQDPCSGGFRQRERKALAVNPGPSCTRQQSQSQNCNTALCPGERCEDRGRVYEANCANQCPRSCADLWEHVQCLQGTCHPGCRCPDGWLLQEGKCVRVTACRCGLPTENGTLELSPGQNVTVDCNTCVCINGSLVCTNQPCPTYGSWGSWSECSVSCGTGQRIRRRSCTHKPGGPPCSETEQNQTCTQPACPADCILSEWSSWSECSVSCGGGVSVRSKSILQEPEPGGLACESPIEQHTACNTNSCLPECPAGQVFSACAGSCPFSCQDLWPESECVPGACSPGCACPPATVMDCEWSSWSEWSSCSVSCGSGQQSSSRFVLQPRQYSGRECEGPSHRSRVCTQPDCTCPEGERWRRSVLEMDRVCERGCVDMYRAEPLNCTSTHGMSEGCVCEDGRYRSTDGRCVIPALCQCEDEDGTLREPGSEWEKDCQTCLCVNGLKQCKSRCPPLLCEQVREPVSHCHRHTEVRNITKGDCRLDNVEVSFCRGRCLSGTDVILEEPYLQTVCDCCSYRLDPQNPVRFLSLSCASGESEPVVLPVIHSCECTSCQGGYRGLSKRTHLT</sequence>
<dbReference type="InterPro" id="IPR023415">
    <property type="entry name" value="LDLR_class-A_CS"/>
</dbReference>
<feature type="disulfide bond" evidence="14">
    <location>
        <begin position="1450"/>
        <end position="1462"/>
    </location>
</feature>
<dbReference type="SMART" id="SM00216">
    <property type="entry name" value="VWD"/>
    <property type="match status" value="3"/>
</dbReference>
<evidence type="ECO:0000256" key="4">
    <source>
        <dbReference type="ARBA" id="ARBA00022525"/>
    </source>
</evidence>
<feature type="disulfide bond" evidence="14">
    <location>
        <begin position="1259"/>
        <end position="1271"/>
    </location>
</feature>
<dbReference type="InterPro" id="IPR002919">
    <property type="entry name" value="TIL_dom"/>
</dbReference>
<dbReference type="Pfam" id="PF19028">
    <property type="entry name" value="TSP1_spondin"/>
    <property type="match status" value="2"/>
</dbReference>
<feature type="disulfide bond" evidence="14">
    <location>
        <begin position="1302"/>
        <end position="1314"/>
    </location>
</feature>
<organism evidence="19 20">
    <name type="scientific">Astyanax mexicanus</name>
    <name type="common">Blind cave fish</name>
    <name type="synonym">Astyanax fasciatus mexicanus</name>
    <dbReference type="NCBI Taxonomy" id="7994"/>
    <lineage>
        <taxon>Eukaryota</taxon>
        <taxon>Metazoa</taxon>
        <taxon>Chordata</taxon>
        <taxon>Craniata</taxon>
        <taxon>Vertebrata</taxon>
        <taxon>Euteleostomi</taxon>
        <taxon>Actinopterygii</taxon>
        <taxon>Neopterygii</taxon>
        <taxon>Teleostei</taxon>
        <taxon>Ostariophysi</taxon>
        <taxon>Characiformes</taxon>
        <taxon>Characoidei</taxon>
        <taxon>Acestrorhamphidae</taxon>
        <taxon>Acestrorhamphinae</taxon>
        <taxon>Astyanax</taxon>
    </lineage>
</organism>
<evidence type="ECO:0000256" key="5">
    <source>
        <dbReference type="ARBA" id="ARBA00022536"/>
    </source>
</evidence>
<dbReference type="PANTHER" id="PTHR11339">
    <property type="entry name" value="EXTRACELLULAR MATRIX GLYCOPROTEIN RELATED"/>
    <property type="match status" value="1"/>
</dbReference>
<dbReference type="GO" id="GO:0031012">
    <property type="term" value="C:extracellular matrix"/>
    <property type="evidence" value="ECO:0007669"/>
    <property type="project" value="TreeGrafter"/>
</dbReference>